<dbReference type="GO" id="GO:0016020">
    <property type="term" value="C:membrane"/>
    <property type="evidence" value="ECO:0007669"/>
    <property type="project" value="UniProtKB-SubCell"/>
</dbReference>
<protein>
    <submittedName>
        <fullName evidence="10">Transporter, CPA2 family</fullName>
    </submittedName>
</protein>
<evidence type="ECO:0000256" key="4">
    <source>
        <dbReference type="ARBA" id="ARBA00022692"/>
    </source>
</evidence>
<evidence type="ECO:0000256" key="1">
    <source>
        <dbReference type="ARBA" id="ARBA00004141"/>
    </source>
</evidence>
<dbReference type="InterPro" id="IPR006153">
    <property type="entry name" value="Cation/H_exchanger_TM"/>
</dbReference>
<dbReference type="HOGENOM" id="CLU_005126_7_0_6"/>
<evidence type="ECO:0000256" key="6">
    <source>
        <dbReference type="ARBA" id="ARBA00023065"/>
    </source>
</evidence>
<feature type="domain" description="Cation/H+ exchanger transmembrane" evidence="9">
    <location>
        <begin position="12"/>
        <end position="389"/>
    </location>
</feature>
<evidence type="ECO:0000259" key="9">
    <source>
        <dbReference type="Pfam" id="PF00999"/>
    </source>
</evidence>
<feature type="transmembrane region" description="Helical" evidence="8">
    <location>
        <begin position="312"/>
        <end position="334"/>
    </location>
</feature>
<keyword evidence="3" id="KW-0050">Antiport</keyword>
<feature type="transmembrane region" description="Helical" evidence="8">
    <location>
        <begin position="254"/>
        <end position="272"/>
    </location>
</feature>
<keyword evidence="4 8" id="KW-0812">Transmembrane</keyword>
<dbReference type="PANTHER" id="PTHR32468:SF0">
    <property type="entry name" value="K(+)_H(+) ANTIPORTER 1"/>
    <property type="match status" value="1"/>
</dbReference>
<feature type="transmembrane region" description="Helical" evidence="8">
    <location>
        <begin position="355"/>
        <end position="372"/>
    </location>
</feature>
<keyword evidence="2" id="KW-0813">Transport</keyword>
<dbReference type="Pfam" id="PF00999">
    <property type="entry name" value="Na_H_Exchanger"/>
    <property type="match status" value="1"/>
</dbReference>
<keyword evidence="5 8" id="KW-1133">Transmembrane helix</keyword>
<evidence type="ECO:0000256" key="8">
    <source>
        <dbReference type="SAM" id="Phobius"/>
    </source>
</evidence>
<keyword evidence="6" id="KW-0406">Ion transport</keyword>
<dbReference type="InterPro" id="IPR038770">
    <property type="entry name" value="Na+/solute_symporter_sf"/>
</dbReference>
<dbReference type="GO" id="GO:1902600">
    <property type="term" value="P:proton transmembrane transport"/>
    <property type="evidence" value="ECO:0007669"/>
    <property type="project" value="InterPro"/>
</dbReference>
<dbReference type="InterPro" id="IPR050794">
    <property type="entry name" value="CPA2_transporter"/>
</dbReference>
<proteinExistence type="predicted"/>
<feature type="transmembrane region" description="Helical" evidence="8">
    <location>
        <begin position="378"/>
        <end position="402"/>
    </location>
</feature>
<evidence type="ECO:0000256" key="7">
    <source>
        <dbReference type="ARBA" id="ARBA00023136"/>
    </source>
</evidence>
<reference evidence="10" key="1">
    <citation type="submission" date="2007-05" db="EMBL/GenBank/DDBJ databases">
        <title>Complete sequence of Pseudomonas putida F1.</title>
        <authorList>
            <consortium name="US DOE Joint Genome Institute"/>
            <person name="Copeland A."/>
            <person name="Lucas S."/>
            <person name="Lapidus A."/>
            <person name="Barry K."/>
            <person name="Detter J.C."/>
            <person name="Glavina del Rio T."/>
            <person name="Hammon N."/>
            <person name="Israni S."/>
            <person name="Dalin E."/>
            <person name="Tice H."/>
            <person name="Pitluck S."/>
            <person name="Chain P."/>
            <person name="Malfatti S."/>
            <person name="Shin M."/>
            <person name="Vergez L."/>
            <person name="Schmutz J."/>
            <person name="Larimer F."/>
            <person name="Land M."/>
            <person name="Hauser L."/>
            <person name="Kyrpides N."/>
            <person name="Lykidis A."/>
            <person name="Parales R."/>
            <person name="Richardson P."/>
        </authorList>
    </citation>
    <scope>NUCLEOTIDE SEQUENCE [LARGE SCALE GENOMIC DNA]</scope>
    <source>
        <strain evidence="10">F1</strain>
    </source>
</reference>
<dbReference type="eggNOG" id="COG0475">
    <property type="taxonomic scope" value="Bacteria"/>
</dbReference>
<accession>A5VYW4</accession>
<gene>
    <name evidence="10" type="ordered locus">Pput_0913</name>
</gene>
<sequence precursor="true">MSNWIVLVCLILLVCAVCGRVATILGQSRVVGEIVAGVLLGPTVLGAWFPQVSAKVLAPDSMEVVRAFGELGLIMLMVEVPWHAAGLGQRRGEQRAPALIAALGIVMSFSLGCVIGAWSKASIAPTQPYWPFVIFCGIALSVTALPVLVRILREREGINEQAGQLALSAAVYTDVFAWCALALVFTLQFDGAAGLYEGLFRLAGLAAYAALTLLLLRPWLKKQAAVTSLGERSCAAAAFMYCLASAQLTGMLGFHQAIGAVMAAYVFYDVCSMEEAWRRWIGRFSHLFLTPIFFAAAGIQVSLSAFSEPSLWLWLLLFLLGGTLGKVLGSYIGAWMSGLRPINSIEVGVLMNTKGLVELVILSVGVQVGVLSESSYSILLALAVVSTVLTNPLMGLLAWWACRNTQSVEIRPK</sequence>
<dbReference type="PANTHER" id="PTHR32468">
    <property type="entry name" value="CATION/H + ANTIPORTER"/>
    <property type="match status" value="1"/>
</dbReference>
<dbReference type="GO" id="GO:0015297">
    <property type="term" value="F:antiporter activity"/>
    <property type="evidence" value="ECO:0007669"/>
    <property type="project" value="UniProtKB-KW"/>
</dbReference>
<evidence type="ECO:0000256" key="5">
    <source>
        <dbReference type="ARBA" id="ARBA00022989"/>
    </source>
</evidence>
<dbReference type="AlphaFoldDB" id="A5VYW4"/>
<organism evidence="10">
    <name type="scientific">Pseudomonas putida (strain ATCC 700007 / DSM 6899 / JCM 31910 / BCRC 17059 / LMG 24140 / F1)</name>
    <dbReference type="NCBI Taxonomy" id="351746"/>
    <lineage>
        <taxon>Bacteria</taxon>
        <taxon>Pseudomonadati</taxon>
        <taxon>Pseudomonadota</taxon>
        <taxon>Gammaproteobacteria</taxon>
        <taxon>Pseudomonadales</taxon>
        <taxon>Pseudomonadaceae</taxon>
        <taxon>Pseudomonas</taxon>
    </lineage>
</organism>
<feature type="transmembrane region" description="Helical" evidence="8">
    <location>
        <begin position="130"/>
        <end position="153"/>
    </location>
</feature>
<dbReference type="Gene3D" id="1.20.1530.20">
    <property type="match status" value="1"/>
</dbReference>
<feature type="transmembrane region" description="Helical" evidence="8">
    <location>
        <begin position="98"/>
        <end position="118"/>
    </location>
</feature>
<dbReference type="EMBL" id="CP000712">
    <property type="protein sequence ID" value="ABQ77074.1"/>
    <property type="molecule type" value="Genomic_DNA"/>
</dbReference>
<evidence type="ECO:0000256" key="2">
    <source>
        <dbReference type="ARBA" id="ARBA00022448"/>
    </source>
</evidence>
<comment type="subcellular location">
    <subcellularLocation>
        <location evidence="1">Membrane</location>
        <topology evidence="1">Multi-pass membrane protein</topology>
    </subcellularLocation>
</comment>
<keyword evidence="7 8" id="KW-0472">Membrane</keyword>
<feature type="transmembrane region" description="Helical" evidence="8">
    <location>
        <begin position="165"/>
        <end position="187"/>
    </location>
</feature>
<evidence type="ECO:0000256" key="3">
    <source>
        <dbReference type="ARBA" id="ARBA00022449"/>
    </source>
</evidence>
<dbReference type="KEGG" id="ppf:Pput_0913"/>
<name>A5VYW4_PSEP1</name>
<feature type="transmembrane region" description="Helical" evidence="8">
    <location>
        <begin position="30"/>
        <end position="49"/>
    </location>
</feature>
<feature type="transmembrane region" description="Helical" evidence="8">
    <location>
        <begin position="284"/>
        <end position="306"/>
    </location>
</feature>
<evidence type="ECO:0000313" key="10">
    <source>
        <dbReference type="EMBL" id="ABQ77074.1"/>
    </source>
</evidence>